<evidence type="ECO:0000256" key="2">
    <source>
        <dbReference type="ARBA" id="ARBA00022692"/>
    </source>
</evidence>
<sequence>MDLVFLQGDMFGIRGEGPLGSADPLVKGMLPSALAVIGFSIMLNMFNAGVRKKLVDSVKLKRIMKETRTWQKERMKAFRSKDQNKIGELNKKSKYMNKMSMEMMQMN</sequence>
<reference evidence="6" key="1">
    <citation type="submission" date="2018-05" db="EMBL/GenBank/DDBJ databases">
        <authorList>
            <person name="Lanie J.A."/>
            <person name="Ng W.-L."/>
            <person name="Kazmierczak K.M."/>
            <person name="Andrzejewski T.M."/>
            <person name="Davidsen T.M."/>
            <person name="Wayne K.J."/>
            <person name="Tettelin H."/>
            <person name="Glass J.I."/>
            <person name="Rusch D."/>
            <person name="Podicherti R."/>
            <person name="Tsui H.-C.T."/>
            <person name="Winkler M.E."/>
        </authorList>
    </citation>
    <scope>NUCLEOTIDE SEQUENCE</scope>
</reference>
<dbReference type="EMBL" id="UINC01060185">
    <property type="protein sequence ID" value="SVB84428.1"/>
    <property type="molecule type" value="Genomic_DNA"/>
</dbReference>
<protein>
    <recommendedName>
        <fullName evidence="7">DUF106 domain-containing protein</fullName>
    </recommendedName>
</protein>
<evidence type="ECO:0000256" key="3">
    <source>
        <dbReference type="ARBA" id="ARBA00022989"/>
    </source>
</evidence>
<organism evidence="6">
    <name type="scientific">marine metagenome</name>
    <dbReference type="NCBI Taxonomy" id="408172"/>
    <lineage>
        <taxon>unclassified sequences</taxon>
        <taxon>metagenomes</taxon>
        <taxon>ecological metagenomes</taxon>
    </lineage>
</organism>
<dbReference type="PANTHER" id="PTHR42198">
    <property type="entry name" value="INTEGRAL MEMBRANE PROTEIN"/>
    <property type="match status" value="1"/>
</dbReference>
<evidence type="ECO:0000256" key="4">
    <source>
        <dbReference type="ARBA" id="ARBA00023136"/>
    </source>
</evidence>
<name>A0A382HAT5_9ZZZZ</name>
<proteinExistence type="predicted"/>
<keyword evidence="2 5" id="KW-0812">Transmembrane</keyword>
<feature type="non-terminal residue" evidence="6">
    <location>
        <position position="107"/>
    </location>
</feature>
<dbReference type="PANTHER" id="PTHR42198:SF1">
    <property type="entry name" value="INTEGRAL MEMBRANE PROTEIN"/>
    <property type="match status" value="1"/>
</dbReference>
<comment type="subcellular location">
    <subcellularLocation>
        <location evidence="1">Membrane</location>
        <topology evidence="1">Multi-pass membrane protein</topology>
    </subcellularLocation>
</comment>
<dbReference type="AlphaFoldDB" id="A0A382HAT5"/>
<evidence type="ECO:0008006" key="7">
    <source>
        <dbReference type="Google" id="ProtNLM"/>
    </source>
</evidence>
<dbReference type="InterPro" id="IPR002809">
    <property type="entry name" value="EMC3/TMCO1"/>
</dbReference>
<evidence type="ECO:0000256" key="5">
    <source>
        <dbReference type="SAM" id="Phobius"/>
    </source>
</evidence>
<keyword evidence="4 5" id="KW-0472">Membrane</keyword>
<dbReference type="GO" id="GO:0016020">
    <property type="term" value="C:membrane"/>
    <property type="evidence" value="ECO:0007669"/>
    <property type="project" value="UniProtKB-SubCell"/>
</dbReference>
<dbReference type="InterPro" id="IPR038978">
    <property type="entry name" value="MJ0935"/>
</dbReference>
<evidence type="ECO:0000313" key="6">
    <source>
        <dbReference type="EMBL" id="SVB84428.1"/>
    </source>
</evidence>
<keyword evidence="3 5" id="KW-1133">Transmembrane helix</keyword>
<feature type="transmembrane region" description="Helical" evidence="5">
    <location>
        <begin position="29"/>
        <end position="50"/>
    </location>
</feature>
<evidence type="ECO:0000256" key="1">
    <source>
        <dbReference type="ARBA" id="ARBA00004141"/>
    </source>
</evidence>
<gene>
    <name evidence="6" type="ORF">METZ01_LOCUS237282</name>
</gene>
<accession>A0A382HAT5</accession>
<dbReference type="Pfam" id="PF01956">
    <property type="entry name" value="EMC3_TMCO1"/>
    <property type="match status" value="1"/>
</dbReference>